<dbReference type="Proteomes" id="UP000694892">
    <property type="component" value="Chromosome 9_10S"/>
</dbReference>
<proteinExistence type="predicted"/>
<evidence type="ECO:0000313" key="2">
    <source>
        <dbReference type="Proteomes" id="UP000694892"/>
    </source>
</evidence>
<organism evidence="1 2">
    <name type="scientific">Xenopus laevis</name>
    <name type="common">African clawed frog</name>
    <dbReference type="NCBI Taxonomy" id="8355"/>
    <lineage>
        <taxon>Eukaryota</taxon>
        <taxon>Metazoa</taxon>
        <taxon>Chordata</taxon>
        <taxon>Craniata</taxon>
        <taxon>Vertebrata</taxon>
        <taxon>Euteleostomi</taxon>
        <taxon>Amphibia</taxon>
        <taxon>Batrachia</taxon>
        <taxon>Anura</taxon>
        <taxon>Pipoidea</taxon>
        <taxon>Pipidae</taxon>
        <taxon>Xenopodinae</taxon>
        <taxon>Xenopus</taxon>
        <taxon>Xenopus</taxon>
    </lineage>
</organism>
<accession>A0A974BUM8</accession>
<gene>
    <name evidence="1" type="ORF">XELAEV_18046992mg</name>
</gene>
<dbReference type="EMBL" id="CM004483">
    <property type="protein sequence ID" value="OCT60966.1"/>
    <property type="molecule type" value="Genomic_DNA"/>
</dbReference>
<dbReference type="AlphaFoldDB" id="A0A974BUM8"/>
<reference evidence="2" key="1">
    <citation type="journal article" date="2016" name="Nature">
        <title>Genome evolution in the allotetraploid frog Xenopus laevis.</title>
        <authorList>
            <person name="Session A.M."/>
            <person name="Uno Y."/>
            <person name="Kwon T."/>
            <person name="Chapman J.A."/>
            <person name="Toyoda A."/>
            <person name="Takahashi S."/>
            <person name="Fukui A."/>
            <person name="Hikosaka A."/>
            <person name="Suzuki A."/>
            <person name="Kondo M."/>
            <person name="van Heeringen S.J."/>
            <person name="Quigley I."/>
            <person name="Heinz S."/>
            <person name="Ogino H."/>
            <person name="Ochi H."/>
            <person name="Hellsten U."/>
            <person name="Lyons J.B."/>
            <person name="Simakov O."/>
            <person name="Putnam N."/>
            <person name="Stites J."/>
            <person name="Kuroki Y."/>
            <person name="Tanaka T."/>
            <person name="Michiue T."/>
            <person name="Watanabe M."/>
            <person name="Bogdanovic O."/>
            <person name="Lister R."/>
            <person name="Georgiou G."/>
            <person name="Paranjpe S.S."/>
            <person name="van Kruijsbergen I."/>
            <person name="Shu S."/>
            <person name="Carlson J."/>
            <person name="Kinoshita T."/>
            <person name="Ohta Y."/>
            <person name="Mawaribuchi S."/>
            <person name="Jenkins J."/>
            <person name="Grimwood J."/>
            <person name="Schmutz J."/>
            <person name="Mitros T."/>
            <person name="Mozaffari S.V."/>
            <person name="Suzuki Y."/>
            <person name="Haramoto Y."/>
            <person name="Yamamoto T.S."/>
            <person name="Takagi C."/>
            <person name="Heald R."/>
            <person name="Miller K."/>
            <person name="Haudenschild C."/>
            <person name="Kitzman J."/>
            <person name="Nakayama T."/>
            <person name="Izutsu Y."/>
            <person name="Robert J."/>
            <person name="Fortriede J."/>
            <person name="Burns K."/>
            <person name="Lotay V."/>
            <person name="Karimi K."/>
            <person name="Yasuoka Y."/>
            <person name="Dichmann D.S."/>
            <person name="Flajnik M.F."/>
            <person name="Houston D.W."/>
            <person name="Shendure J."/>
            <person name="DuPasquier L."/>
            <person name="Vize P.D."/>
            <person name="Zorn A.M."/>
            <person name="Ito M."/>
            <person name="Marcotte E.M."/>
            <person name="Wallingford J.B."/>
            <person name="Ito Y."/>
            <person name="Asashima M."/>
            <person name="Ueno N."/>
            <person name="Matsuda Y."/>
            <person name="Veenstra G.J."/>
            <person name="Fujiyama A."/>
            <person name="Harland R.M."/>
            <person name="Taira M."/>
            <person name="Rokhsar D.S."/>
        </authorList>
    </citation>
    <scope>NUCLEOTIDE SEQUENCE [LARGE SCALE GENOMIC DNA]</scope>
    <source>
        <strain evidence="2">J</strain>
    </source>
</reference>
<sequence length="70" mass="7698">MYEITGDPIKCIYEGTSIQNEFSVEQVSEEPSSCAGAKGSYMECYRRLLAQDAKPLIQGLAIHEASPNPM</sequence>
<name>A0A974BUM8_XENLA</name>
<evidence type="ECO:0000313" key="1">
    <source>
        <dbReference type="EMBL" id="OCT60966.1"/>
    </source>
</evidence>
<protein>
    <submittedName>
        <fullName evidence="1">Uncharacterized protein</fullName>
    </submittedName>
</protein>